<feature type="domain" description="Antitoxin Xre/MbcA/ParS-like toxin-binding" evidence="1">
    <location>
        <begin position="56"/>
        <end position="97"/>
    </location>
</feature>
<dbReference type="InterPro" id="IPR024467">
    <property type="entry name" value="Xre/MbcA/ParS-like_toxin-bd"/>
</dbReference>
<comment type="caution">
    <text evidence="2">The sequence shown here is derived from an EMBL/GenBank/DDBJ whole genome shotgun (WGS) entry which is preliminary data.</text>
</comment>
<accession>A0ABX2MA35</accession>
<dbReference type="RefSeq" id="WP_175354985.1">
    <property type="nucleotide sequence ID" value="NZ_JABFMT010000056.1"/>
</dbReference>
<name>A0ABX2MA35_9BURK</name>
<evidence type="ECO:0000259" key="1">
    <source>
        <dbReference type="Pfam" id="PF09722"/>
    </source>
</evidence>
<dbReference type="Pfam" id="PF09722">
    <property type="entry name" value="Xre_MbcA_ParS_C"/>
    <property type="match status" value="1"/>
</dbReference>
<keyword evidence="3" id="KW-1185">Reference proteome</keyword>
<evidence type="ECO:0000313" key="2">
    <source>
        <dbReference type="EMBL" id="NUU04676.1"/>
    </source>
</evidence>
<evidence type="ECO:0000313" key="3">
    <source>
        <dbReference type="Proteomes" id="UP000536746"/>
    </source>
</evidence>
<dbReference type="EMBL" id="JABFMT010000056">
    <property type="protein sequence ID" value="NUU04676.1"/>
    <property type="molecule type" value="Genomic_DNA"/>
</dbReference>
<dbReference type="Proteomes" id="UP000536746">
    <property type="component" value="Unassembled WGS sequence"/>
</dbReference>
<sequence>MPKVATMKSLRLSRTTIERKTRCAQTLSPGESERVLGVLALVGKVQAAIEEERTSYFDAAKWLARWLVAPFPALGDATPSSFLDTMEGQKYVGNLLETAGSGAYA</sequence>
<organism evidence="2 3">
    <name type="scientific">Herbaspirillum robiniae</name>
    <dbReference type="NCBI Taxonomy" id="2014887"/>
    <lineage>
        <taxon>Bacteria</taxon>
        <taxon>Pseudomonadati</taxon>
        <taxon>Pseudomonadota</taxon>
        <taxon>Betaproteobacteria</taxon>
        <taxon>Burkholderiales</taxon>
        <taxon>Oxalobacteraceae</taxon>
        <taxon>Herbaspirillum</taxon>
    </lineage>
</organism>
<protein>
    <submittedName>
        <fullName evidence="2">DUF2384 domain-containing protein</fullName>
    </submittedName>
</protein>
<proteinExistence type="predicted"/>
<gene>
    <name evidence="2" type="ORF">HNO84_23965</name>
</gene>
<reference evidence="2 3" key="1">
    <citation type="journal article" date="2020" name="Front. Plant Sci.">
        <title>Isolation of Rhizosphere Bacteria That Improve Quality and Water Stress Tolerance in Greenhouse Ornamentals.</title>
        <authorList>
            <person name="Nordstedt N.P."/>
            <person name="Jones M.L."/>
        </authorList>
    </citation>
    <scope>NUCLEOTIDE SEQUENCE [LARGE SCALE GENOMIC DNA]</scope>
    <source>
        <strain evidence="2 3">C6C2</strain>
    </source>
</reference>